<evidence type="ECO:0000256" key="4">
    <source>
        <dbReference type="ARBA" id="ARBA00022741"/>
    </source>
</evidence>
<dbReference type="FunFam" id="3.60.21.10:FF:000020">
    <property type="entry name" value="NT5E isoform 4"/>
    <property type="match status" value="1"/>
</dbReference>
<dbReference type="Gene3D" id="3.90.780.10">
    <property type="entry name" value="5'-Nucleotidase, C-terminal domain"/>
    <property type="match status" value="1"/>
</dbReference>
<feature type="chain" id="PRO_5041784101" description="Apyrase" evidence="6">
    <location>
        <begin position="19"/>
        <end position="539"/>
    </location>
</feature>
<evidence type="ECO:0000256" key="5">
    <source>
        <dbReference type="ARBA" id="ARBA00022801"/>
    </source>
</evidence>
<evidence type="ECO:0000256" key="1">
    <source>
        <dbReference type="ARBA" id="ARBA00006654"/>
    </source>
</evidence>
<gene>
    <name evidence="9" type="ORF">PYW07_008299</name>
</gene>
<evidence type="ECO:0000259" key="8">
    <source>
        <dbReference type="Pfam" id="PF02872"/>
    </source>
</evidence>
<name>A0AAD7YD65_MYTSE</name>
<keyword evidence="2" id="KW-0479">Metal-binding</keyword>
<evidence type="ECO:0000313" key="9">
    <source>
        <dbReference type="EMBL" id="KAJ8711057.1"/>
    </source>
</evidence>
<feature type="signal peptide" evidence="6">
    <location>
        <begin position="1"/>
        <end position="18"/>
    </location>
</feature>
<evidence type="ECO:0008006" key="11">
    <source>
        <dbReference type="Google" id="ProtNLM"/>
    </source>
</evidence>
<dbReference type="Pfam" id="PF02872">
    <property type="entry name" value="5_nucleotid_C"/>
    <property type="match status" value="1"/>
</dbReference>
<dbReference type="EMBL" id="JARGEI010000022">
    <property type="protein sequence ID" value="KAJ8711057.1"/>
    <property type="molecule type" value="Genomic_DNA"/>
</dbReference>
<protein>
    <recommendedName>
        <fullName evidence="11">Apyrase</fullName>
    </recommendedName>
</protein>
<evidence type="ECO:0000256" key="6">
    <source>
        <dbReference type="RuleBase" id="RU362119"/>
    </source>
</evidence>
<dbReference type="GO" id="GO:0005886">
    <property type="term" value="C:plasma membrane"/>
    <property type="evidence" value="ECO:0007669"/>
    <property type="project" value="TreeGrafter"/>
</dbReference>
<dbReference type="Proteomes" id="UP001231518">
    <property type="component" value="Chromosome 21"/>
</dbReference>
<organism evidence="9 10">
    <name type="scientific">Mythimna separata</name>
    <name type="common">Oriental armyworm</name>
    <name type="synonym">Pseudaletia separata</name>
    <dbReference type="NCBI Taxonomy" id="271217"/>
    <lineage>
        <taxon>Eukaryota</taxon>
        <taxon>Metazoa</taxon>
        <taxon>Ecdysozoa</taxon>
        <taxon>Arthropoda</taxon>
        <taxon>Hexapoda</taxon>
        <taxon>Insecta</taxon>
        <taxon>Pterygota</taxon>
        <taxon>Neoptera</taxon>
        <taxon>Endopterygota</taxon>
        <taxon>Lepidoptera</taxon>
        <taxon>Glossata</taxon>
        <taxon>Ditrysia</taxon>
        <taxon>Noctuoidea</taxon>
        <taxon>Noctuidae</taxon>
        <taxon>Noctuinae</taxon>
        <taxon>Hadenini</taxon>
        <taxon>Mythimna</taxon>
    </lineage>
</organism>
<keyword evidence="3 6" id="KW-0732">Signal</keyword>
<dbReference type="InterPro" id="IPR029052">
    <property type="entry name" value="Metallo-depent_PP-like"/>
</dbReference>
<accession>A0AAD7YD65</accession>
<dbReference type="AlphaFoldDB" id="A0AAD7YD65"/>
<feature type="domain" description="5'-Nucleotidase C-terminal" evidence="8">
    <location>
        <begin position="338"/>
        <end position="502"/>
    </location>
</feature>
<keyword evidence="5 6" id="KW-0378">Hydrolase</keyword>
<keyword evidence="10" id="KW-1185">Reference proteome</keyword>
<dbReference type="GO" id="GO:0000166">
    <property type="term" value="F:nucleotide binding"/>
    <property type="evidence" value="ECO:0007669"/>
    <property type="project" value="UniProtKB-KW"/>
</dbReference>
<reference evidence="9" key="1">
    <citation type="submission" date="2023-03" db="EMBL/GenBank/DDBJ databases">
        <title>Chromosome-level genomes of two armyworms, Mythimna separata and Mythimna loreyi, provide insights into the biosynthesis and reception of sex pheromones.</title>
        <authorList>
            <person name="Zhao H."/>
        </authorList>
    </citation>
    <scope>NUCLEOTIDE SEQUENCE</scope>
    <source>
        <strain evidence="9">BeijingLab</strain>
        <tissue evidence="9">Pupa</tissue>
    </source>
</reference>
<dbReference type="Pfam" id="PF00149">
    <property type="entry name" value="Metallophos"/>
    <property type="match status" value="1"/>
</dbReference>
<proteinExistence type="inferred from homology"/>
<evidence type="ECO:0000313" key="10">
    <source>
        <dbReference type="Proteomes" id="UP001231518"/>
    </source>
</evidence>
<evidence type="ECO:0000256" key="3">
    <source>
        <dbReference type="ARBA" id="ARBA00022729"/>
    </source>
</evidence>
<comment type="similarity">
    <text evidence="1 6">Belongs to the 5'-nucleotidase family.</text>
</comment>
<dbReference type="SUPFAM" id="SSF55816">
    <property type="entry name" value="5'-nucleotidase (syn. UDP-sugar hydrolase), C-terminal domain"/>
    <property type="match status" value="1"/>
</dbReference>
<dbReference type="PANTHER" id="PTHR11575">
    <property type="entry name" value="5'-NUCLEOTIDASE-RELATED"/>
    <property type="match status" value="1"/>
</dbReference>
<dbReference type="PRINTS" id="PR01607">
    <property type="entry name" value="APYRASEFAMLY"/>
</dbReference>
<evidence type="ECO:0000256" key="2">
    <source>
        <dbReference type="ARBA" id="ARBA00022723"/>
    </source>
</evidence>
<dbReference type="InterPro" id="IPR036907">
    <property type="entry name" value="5'-Nucleotdase_C_sf"/>
</dbReference>
<comment type="caution">
    <text evidence="9">The sequence shown here is derived from an EMBL/GenBank/DDBJ whole genome shotgun (WGS) entry which is preliminary data.</text>
</comment>
<dbReference type="GO" id="GO:0006196">
    <property type="term" value="P:AMP catabolic process"/>
    <property type="evidence" value="ECO:0007669"/>
    <property type="project" value="TreeGrafter"/>
</dbReference>
<dbReference type="PANTHER" id="PTHR11575:SF32">
    <property type="entry name" value="APYRASE-LIKE PROTEIN"/>
    <property type="match status" value="1"/>
</dbReference>
<dbReference type="InterPro" id="IPR006179">
    <property type="entry name" value="5_nucleotidase/apyrase"/>
</dbReference>
<feature type="domain" description="Calcineurin-like phosphoesterase" evidence="7">
    <location>
        <begin position="31"/>
        <end position="244"/>
    </location>
</feature>
<dbReference type="InterPro" id="IPR008334">
    <property type="entry name" value="5'-Nucleotdase_C"/>
</dbReference>
<dbReference type="Gene3D" id="3.60.21.10">
    <property type="match status" value="1"/>
</dbReference>
<dbReference type="CDD" id="cd07409">
    <property type="entry name" value="MPP_CD73_N"/>
    <property type="match status" value="1"/>
</dbReference>
<dbReference type="GO" id="GO:0046872">
    <property type="term" value="F:metal ion binding"/>
    <property type="evidence" value="ECO:0007669"/>
    <property type="project" value="UniProtKB-KW"/>
</dbReference>
<dbReference type="GO" id="GO:0008253">
    <property type="term" value="F:5'-nucleotidase activity"/>
    <property type="evidence" value="ECO:0007669"/>
    <property type="project" value="TreeGrafter"/>
</dbReference>
<dbReference type="InterPro" id="IPR004843">
    <property type="entry name" value="Calcineurin-like_PHP"/>
</dbReference>
<evidence type="ECO:0000259" key="7">
    <source>
        <dbReference type="Pfam" id="PF00149"/>
    </source>
</evidence>
<sequence length="539" mass="59913">MFSLCNYLLCVCLLAVSANVLRGNDLYRLDIVHYNDFHDRFEETSVVYPICTTNDTSCLGGFARLYQEIHTLLQEKPGALLLNAGDTYQGTYWYTLLKWNITQKFINMLPNDAHALGNHEFDDGIPGLVPYIKALKAPVVAANLISSKDSPMNGIYRPHLILERNGRKIGIIGLITTDTARSSNAAGVTFLEPIPVVQKEAKLLTDQGVDIIIVLSHCGLVVDKQIAKHAGENIDIIIGGHTHSLLWNGEAPSKERVDGPYPIVVESKAKPGHKVLVVTASSYSKYLGNMTAYFDKHGELQSYEGSPVFLNRSIPEDPKIKALLEPYAHKLHKIVNEVVGYADGDFDMDVCASQECALGNFVAESYLHMSQELHPTTLPSISFLQRGMMRSSVLKGDITKGSVINLSPFKNIMVTFVLPGKYIIEALEHAVLHPWRAHPYTGPYTPHFAGFKATIDTSIPKVIEIKLKDGDEYKDFDLDRDYQVTSLDFLTKGGNGFSMFKEHGRNITVLGVDSDVIEQYIRKVSPIKPHLDNRLTLIS</sequence>
<dbReference type="SUPFAM" id="SSF56300">
    <property type="entry name" value="Metallo-dependent phosphatases"/>
    <property type="match status" value="1"/>
</dbReference>
<keyword evidence="4 6" id="KW-0547">Nucleotide-binding</keyword>